<proteinExistence type="inferred from homology"/>
<accession>A0A7S4MYZ6</accession>
<evidence type="ECO:0000256" key="7">
    <source>
        <dbReference type="SAM" id="MobiDB-lite"/>
    </source>
</evidence>
<comment type="pathway">
    <text evidence="1">Nucleotide-sugar biosynthesis; UDP-N-acetyl-alpha-D-glucosamine biosynthesis; UDP-N-acetyl-alpha-D-glucosamine from N-acetyl-alpha-D-glucosamine 1-phosphate: step 1/1.</text>
</comment>
<dbReference type="InterPro" id="IPR002618">
    <property type="entry name" value="UDPGP_fam"/>
</dbReference>
<dbReference type="PANTHER" id="PTHR11952:SF2">
    <property type="entry name" value="LD24639P"/>
    <property type="match status" value="1"/>
</dbReference>
<dbReference type="GO" id="GO:0006048">
    <property type="term" value="P:UDP-N-acetylglucosamine biosynthetic process"/>
    <property type="evidence" value="ECO:0007669"/>
    <property type="project" value="TreeGrafter"/>
</dbReference>
<feature type="region of interest" description="Disordered" evidence="7">
    <location>
        <begin position="67"/>
        <end position="90"/>
    </location>
</feature>
<dbReference type="SUPFAM" id="SSF53448">
    <property type="entry name" value="Nucleotide-diphospho-sugar transferases"/>
    <property type="match status" value="1"/>
</dbReference>
<keyword evidence="5" id="KW-0548">Nucleotidyltransferase</keyword>
<organism evidence="8">
    <name type="scientific">Odontella aurita</name>
    <dbReference type="NCBI Taxonomy" id="265563"/>
    <lineage>
        <taxon>Eukaryota</taxon>
        <taxon>Sar</taxon>
        <taxon>Stramenopiles</taxon>
        <taxon>Ochrophyta</taxon>
        <taxon>Bacillariophyta</taxon>
        <taxon>Mediophyceae</taxon>
        <taxon>Biddulphiophycidae</taxon>
        <taxon>Eupodiscales</taxon>
        <taxon>Odontellaceae</taxon>
        <taxon>Odontella</taxon>
    </lineage>
</organism>
<dbReference type="InterPro" id="IPR039741">
    <property type="entry name" value="UDP-sugar_pyrophosphorylase"/>
</dbReference>
<dbReference type="CDD" id="cd04193">
    <property type="entry name" value="UDPGlcNAc_PPase"/>
    <property type="match status" value="1"/>
</dbReference>
<dbReference type="Pfam" id="PF01704">
    <property type="entry name" value="UDPGP"/>
    <property type="match status" value="1"/>
</dbReference>
<evidence type="ECO:0000256" key="5">
    <source>
        <dbReference type="ARBA" id="ARBA00022695"/>
    </source>
</evidence>
<name>A0A7S4MYZ6_9STRA</name>
<dbReference type="AlphaFoldDB" id="A0A7S4MYZ6"/>
<dbReference type="InterPro" id="IPR029044">
    <property type="entry name" value="Nucleotide-diphossugar_trans"/>
</dbReference>
<evidence type="ECO:0000256" key="1">
    <source>
        <dbReference type="ARBA" id="ARBA00005208"/>
    </source>
</evidence>
<dbReference type="EMBL" id="HBKQ01034341">
    <property type="protein sequence ID" value="CAE2255114.1"/>
    <property type="molecule type" value="Transcribed_RNA"/>
</dbReference>
<keyword evidence="4" id="KW-0808">Transferase</keyword>
<evidence type="ECO:0000256" key="2">
    <source>
        <dbReference type="ARBA" id="ARBA00010401"/>
    </source>
</evidence>
<evidence type="ECO:0000313" key="8">
    <source>
        <dbReference type="EMBL" id="CAE2255114.1"/>
    </source>
</evidence>
<evidence type="ECO:0000256" key="3">
    <source>
        <dbReference type="ARBA" id="ARBA00012457"/>
    </source>
</evidence>
<comment type="catalytic activity">
    <reaction evidence="6">
        <text>N-acetyl-alpha-D-glucosamine 1-phosphate + UTP + H(+) = UDP-N-acetyl-alpha-D-glucosamine + diphosphate</text>
        <dbReference type="Rhea" id="RHEA:13509"/>
        <dbReference type="ChEBI" id="CHEBI:15378"/>
        <dbReference type="ChEBI" id="CHEBI:33019"/>
        <dbReference type="ChEBI" id="CHEBI:46398"/>
        <dbReference type="ChEBI" id="CHEBI:57705"/>
        <dbReference type="ChEBI" id="CHEBI:57776"/>
        <dbReference type="EC" id="2.7.7.23"/>
    </reaction>
</comment>
<dbReference type="EC" id="2.7.7.23" evidence="3"/>
<reference evidence="8" key="1">
    <citation type="submission" date="2021-01" db="EMBL/GenBank/DDBJ databases">
        <authorList>
            <person name="Corre E."/>
            <person name="Pelletier E."/>
            <person name="Niang G."/>
            <person name="Scheremetjew M."/>
            <person name="Finn R."/>
            <person name="Kale V."/>
            <person name="Holt S."/>
            <person name="Cochrane G."/>
            <person name="Meng A."/>
            <person name="Brown T."/>
            <person name="Cohen L."/>
        </authorList>
    </citation>
    <scope>NUCLEOTIDE SEQUENCE</scope>
    <source>
        <strain evidence="8">Isolate 1302-5</strain>
    </source>
</reference>
<gene>
    <name evidence="8" type="ORF">OAUR00152_LOCUS23501</name>
</gene>
<sequence length="490" mass="52695">MADSTPANLNASLLERVKSRYQSSGQGHVLSGIESLRGDERLEYLRRLDSVEVEKLGSLLSSALEEQAAHQDADAGESSGERVSPFSGEVAATSDKDLMEECRTAGMEAVRTGAVAAVLLAGGQGTRLGFDGPKGMYDMGMGSGRTLFRMVAERILRLGRLAGGGAEKSASVPLYVMTSPMNDELTRRYFAENDYFGLPSSDVTFFAQGVLPCLSDPGGKILMDGPASIAIAPDGNGGIYPAMDKSGVLADMARRGVRHVHAFAIDNALVRPADPAFVGYCILRNADCGNKVLWKTGPHEKVGVVAERDGKPCVVEYSDLSRDMAEMIDPDAGGRLRFGAGNICNHYYTLDFLRNEVIPNMADMYHVARKKIPVWDAEAGEVVKPPKNNGIKLESFIFDVFPLSKRMAVLDVERAEEFAPVKNAPGSDTDSPDTARRALSELSQKWMKEAGAMLASGEGEVLCEVGPLTSYAGEGLEEYKGKEVTCPFSL</sequence>
<dbReference type="PANTHER" id="PTHR11952">
    <property type="entry name" value="UDP- GLUCOSE PYROPHOSPHORYLASE"/>
    <property type="match status" value="1"/>
</dbReference>
<evidence type="ECO:0000256" key="4">
    <source>
        <dbReference type="ARBA" id="ARBA00022679"/>
    </source>
</evidence>
<protein>
    <recommendedName>
        <fullName evidence="3">UDP-N-acetylglucosamine diphosphorylase</fullName>
        <ecNumber evidence="3">2.7.7.23</ecNumber>
    </recommendedName>
</protein>
<dbReference type="Gene3D" id="3.90.550.10">
    <property type="entry name" value="Spore Coat Polysaccharide Biosynthesis Protein SpsA, Chain A"/>
    <property type="match status" value="1"/>
</dbReference>
<evidence type="ECO:0000256" key="6">
    <source>
        <dbReference type="ARBA" id="ARBA00048493"/>
    </source>
</evidence>
<dbReference type="GO" id="GO:0003977">
    <property type="term" value="F:UDP-N-acetylglucosamine diphosphorylase activity"/>
    <property type="evidence" value="ECO:0007669"/>
    <property type="project" value="UniProtKB-EC"/>
</dbReference>
<comment type="similarity">
    <text evidence="2">Belongs to the UDPGP type 1 family.</text>
</comment>